<accession>A0A444LC13</accession>
<reference evidence="2 3" key="1">
    <citation type="submission" date="2019-01" db="EMBL/GenBank/DDBJ databases">
        <title>The draft genome of Rhizobium sp. 24NR.</title>
        <authorList>
            <person name="Liu L."/>
            <person name="Liang L."/>
            <person name="Shi S."/>
            <person name="Xu L."/>
            <person name="Wang X."/>
            <person name="Li L."/>
            <person name="Zhang X."/>
        </authorList>
    </citation>
    <scope>NUCLEOTIDE SEQUENCE [LARGE SCALE GENOMIC DNA]</scope>
    <source>
        <strain evidence="2 3">24NR</strain>
    </source>
</reference>
<dbReference type="EMBL" id="SBIP01000005">
    <property type="protein sequence ID" value="RWX75204.1"/>
    <property type="molecule type" value="Genomic_DNA"/>
</dbReference>
<dbReference type="InterPro" id="IPR013328">
    <property type="entry name" value="6PGD_dom2"/>
</dbReference>
<dbReference type="Proteomes" id="UP000287687">
    <property type="component" value="Unassembled WGS sequence"/>
</dbReference>
<dbReference type="AlphaFoldDB" id="A0A444LC13"/>
<evidence type="ECO:0000259" key="1">
    <source>
        <dbReference type="Pfam" id="PF09130"/>
    </source>
</evidence>
<dbReference type="Gene3D" id="1.10.1040.10">
    <property type="entry name" value="N-(1-d-carboxylethyl)-l-norvaline Dehydrogenase, domain 2"/>
    <property type="match status" value="1"/>
</dbReference>
<gene>
    <name evidence="2" type="ORF">EPK99_21435</name>
</gene>
<dbReference type="RefSeq" id="WP_128445303.1">
    <property type="nucleotide sequence ID" value="NZ_SBIP01000005.1"/>
</dbReference>
<feature type="domain" description="Phosphogluconate dehydrogenase NAD-binding putative C-terminal" evidence="1">
    <location>
        <begin position="3"/>
        <end position="40"/>
    </location>
</feature>
<dbReference type="OrthoDB" id="4333at2"/>
<dbReference type="SUPFAM" id="SSF48179">
    <property type="entry name" value="6-phosphogluconate dehydrogenase C-terminal domain-like"/>
    <property type="match status" value="1"/>
</dbReference>
<dbReference type="InterPro" id="IPR015814">
    <property type="entry name" value="Pgluconate_DH_NAD-bd_C"/>
</dbReference>
<comment type="caution">
    <text evidence="2">The sequence shown here is derived from an EMBL/GenBank/DDBJ whole genome shotgun (WGS) entry which is preliminary data.</text>
</comment>
<protein>
    <submittedName>
        <fullName evidence="2">DUF1932 domain-containing protein</fullName>
    </submittedName>
</protein>
<organism evidence="2 3">
    <name type="scientific">Neorhizobium lilium</name>
    <dbReference type="NCBI Taxonomy" id="2503024"/>
    <lineage>
        <taxon>Bacteria</taxon>
        <taxon>Pseudomonadati</taxon>
        <taxon>Pseudomonadota</taxon>
        <taxon>Alphaproteobacteria</taxon>
        <taxon>Hyphomicrobiales</taxon>
        <taxon>Rhizobiaceae</taxon>
        <taxon>Rhizobium/Agrobacterium group</taxon>
        <taxon>Neorhizobium</taxon>
    </lineage>
</organism>
<dbReference type="InterPro" id="IPR008927">
    <property type="entry name" value="6-PGluconate_DH-like_C_sf"/>
</dbReference>
<sequence length="100" mass="11973">MFASLSQSFPGLDWAGFPNYQFERTLRHGRRRAAEMRETASSPLRIYVRPWRGFWRLVSPPHRQKTSEVNSRQDAPPLHVYMRTWPVCRKPLEWRSAECR</sequence>
<name>A0A444LC13_9HYPH</name>
<evidence type="ECO:0000313" key="2">
    <source>
        <dbReference type="EMBL" id="RWX75204.1"/>
    </source>
</evidence>
<proteinExistence type="predicted"/>
<dbReference type="Pfam" id="PF09130">
    <property type="entry name" value="DUF1932"/>
    <property type="match status" value="1"/>
</dbReference>
<evidence type="ECO:0000313" key="3">
    <source>
        <dbReference type="Proteomes" id="UP000287687"/>
    </source>
</evidence>
<keyword evidence="3" id="KW-1185">Reference proteome</keyword>